<comment type="subcellular location">
    <subcellularLocation>
        <location evidence="3">Cytoplasm</location>
    </subcellularLocation>
</comment>
<dbReference type="EMBL" id="FQUQ01000005">
    <property type="protein sequence ID" value="SHG46127.1"/>
    <property type="molecule type" value="Genomic_DNA"/>
</dbReference>
<evidence type="ECO:0000256" key="5">
    <source>
        <dbReference type="ARBA" id="ARBA00017322"/>
    </source>
</evidence>
<evidence type="ECO:0000259" key="17">
    <source>
        <dbReference type="PROSITE" id="PS50109"/>
    </source>
</evidence>
<keyword evidence="16" id="KW-0812">Transmembrane</keyword>
<keyword evidence="6" id="KW-0004">4Fe-4S</keyword>
<dbReference type="InterPro" id="IPR005467">
    <property type="entry name" value="His_kinase_dom"/>
</dbReference>
<dbReference type="SMART" id="SM00387">
    <property type="entry name" value="HATPase_c"/>
    <property type="match status" value="1"/>
</dbReference>
<accession>A0A1M5JZX0</accession>
<keyword evidence="16" id="KW-0472">Membrane</keyword>
<reference evidence="19" key="1">
    <citation type="submission" date="2016-11" db="EMBL/GenBank/DDBJ databases">
        <authorList>
            <person name="Varghese N."/>
            <person name="Submissions S."/>
        </authorList>
    </citation>
    <scope>NUCLEOTIDE SEQUENCE [LARGE SCALE GENOMIC DNA]</scope>
    <source>
        <strain evidence="19">DSM 16990</strain>
    </source>
</reference>
<dbReference type="InterPro" id="IPR011712">
    <property type="entry name" value="Sig_transdc_His_kin_sub3_dim/P"/>
</dbReference>
<comment type="catalytic activity">
    <reaction evidence="1">
        <text>ATP + protein L-histidine = ADP + protein N-phospho-L-histidine.</text>
        <dbReference type="EC" id="2.7.13.3"/>
    </reaction>
</comment>
<keyword evidence="13" id="KW-0411">Iron-sulfur</keyword>
<dbReference type="AlphaFoldDB" id="A0A1M5JZX0"/>
<organism evidence="18 19">
    <name type="scientific">Pedobacter caeni</name>
    <dbReference type="NCBI Taxonomy" id="288992"/>
    <lineage>
        <taxon>Bacteria</taxon>
        <taxon>Pseudomonadati</taxon>
        <taxon>Bacteroidota</taxon>
        <taxon>Sphingobacteriia</taxon>
        <taxon>Sphingobacteriales</taxon>
        <taxon>Sphingobacteriaceae</taxon>
        <taxon>Pedobacter</taxon>
    </lineage>
</organism>
<protein>
    <recommendedName>
        <fullName evidence="5">Oxygen sensor histidine kinase NreB</fullName>
        <ecNumber evidence="4">2.7.13.3</ecNumber>
    </recommendedName>
    <alternativeName>
        <fullName evidence="15">Nitrogen regulation protein B</fullName>
    </alternativeName>
</protein>
<dbReference type="PANTHER" id="PTHR24421">
    <property type="entry name" value="NITRATE/NITRITE SENSOR PROTEIN NARX-RELATED"/>
    <property type="match status" value="1"/>
</dbReference>
<dbReference type="GO" id="GO:0051539">
    <property type="term" value="F:4 iron, 4 sulfur cluster binding"/>
    <property type="evidence" value="ECO:0007669"/>
    <property type="project" value="UniProtKB-KW"/>
</dbReference>
<dbReference type="GO" id="GO:0046872">
    <property type="term" value="F:metal ion binding"/>
    <property type="evidence" value="ECO:0007669"/>
    <property type="project" value="UniProtKB-KW"/>
</dbReference>
<dbReference type="PROSITE" id="PS50109">
    <property type="entry name" value="HIS_KIN"/>
    <property type="match status" value="1"/>
</dbReference>
<keyword evidence="9" id="KW-0479">Metal-binding</keyword>
<dbReference type="GO" id="GO:0005737">
    <property type="term" value="C:cytoplasm"/>
    <property type="evidence" value="ECO:0007669"/>
    <property type="project" value="UniProtKB-SubCell"/>
</dbReference>
<name>A0A1M5JZX0_9SPHI</name>
<evidence type="ECO:0000256" key="8">
    <source>
        <dbReference type="ARBA" id="ARBA00022679"/>
    </source>
</evidence>
<evidence type="ECO:0000313" key="18">
    <source>
        <dbReference type="EMBL" id="SHG46127.1"/>
    </source>
</evidence>
<evidence type="ECO:0000256" key="6">
    <source>
        <dbReference type="ARBA" id="ARBA00022485"/>
    </source>
</evidence>
<keyword evidence="8" id="KW-0808">Transferase</keyword>
<evidence type="ECO:0000256" key="16">
    <source>
        <dbReference type="SAM" id="Phobius"/>
    </source>
</evidence>
<keyword evidence="12" id="KW-0902">Two-component regulatory system</keyword>
<dbReference type="EC" id="2.7.13.3" evidence="4"/>
<dbReference type="GO" id="GO:0016020">
    <property type="term" value="C:membrane"/>
    <property type="evidence" value="ECO:0007669"/>
    <property type="project" value="InterPro"/>
</dbReference>
<sequence>MQISSKEVFFLISLITIIFLMAPLFLMVYVNLYNRRKKKHIEETASLKRSFENELLKSQMEVQEQTLKTIAYDLHDNIGQLLGLTIITLGSIKIDDPVKATEKIAAAEDLAKRSVKEIRALSRLLHGEELISRGLIGAIAFELDWVGKSQLYKISYHSNIKTLPAKAGIETMIFRLFQETLHNIIRHAKALEIMINLDFINDQLILSIADDGIGFDFTETRELHKGMGLQNIQKRVAMIGGTVTFDTAPGKGTTITIATPY</sequence>
<dbReference type="OrthoDB" id="5401121at2"/>
<evidence type="ECO:0000256" key="14">
    <source>
        <dbReference type="ARBA" id="ARBA00024827"/>
    </source>
</evidence>
<dbReference type="InterPro" id="IPR003594">
    <property type="entry name" value="HATPase_dom"/>
</dbReference>
<keyword evidence="10 18" id="KW-0418">Kinase</keyword>
<evidence type="ECO:0000256" key="12">
    <source>
        <dbReference type="ARBA" id="ARBA00023012"/>
    </source>
</evidence>
<evidence type="ECO:0000256" key="10">
    <source>
        <dbReference type="ARBA" id="ARBA00022777"/>
    </source>
</evidence>
<evidence type="ECO:0000256" key="7">
    <source>
        <dbReference type="ARBA" id="ARBA00022490"/>
    </source>
</evidence>
<dbReference type="InterPro" id="IPR036890">
    <property type="entry name" value="HATPase_C_sf"/>
</dbReference>
<proteinExistence type="predicted"/>
<evidence type="ECO:0000256" key="15">
    <source>
        <dbReference type="ARBA" id="ARBA00030800"/>
    </source>
</evidence>
<dbReference type="GO" id="GO:0046983">
    <property type="term" value="F:protein dimerization activity"/>
    <property type="evidence" value="ECO:0007669"/>
    <property type="project" value="InterPro"/>
</dbReference>
<keyword evidence="7" id="KW-0963">Cytoplasm</keyword>
<evidence type="ECO:0000256" key="4">
    <source>
        <dbReference type="ARBA" id="ARBA00012438"/>
    </source>
</evidence>
<evidence type="ECO:0000256" key="1">
    <source>
        <dbReference type="ARBA" id="ARBA00000085"/>
    </source>
</evidence>
<dbReference type="Proteomes" id="UP000184287">
    <property type="component" value="Unassembled WGS sequence"/>
</dbReference>
<keyword evidence="11" id="KW-0408">Iron</keyword>
<dbReference type="CDD" id="cd16917">
    <property type="entry name" value="HATPase_UhpB-NarQ-NarX-like"/>
    <property type="match status" value="1"/>
</dbReference>
<dbReference type="Gene3D" id="1.20.5.1930">
    <property type="match status" value="1"/>
</dbReference>
<dbReference type="InterPro" id="IPR050482">
    <property type="entry name" value="Sensor_HK_TwoCompSys"/>
</dbReference>
<dbReference type="SUPFAM" id="SSF55874">
    <property type="entry name" value="ATPase domain of HSP90 chaperone/DNA topoisomerase II/histidine kinase"/>
    <property type="match status" value="1"/>
</dbReference>
<dbReference type="STRING" id="288992.SAMN04488522_105573"/>
<evidence type="ECO:0000256" key="9">
    <source>
        <dbReference type="ARBA" id="ARBA00022723"/>
    </source>
</evidence>
<dbReference type="Pfam" id="PF02518">
    <property type="entry name" value="HATPase_c"/>
    <property type="match status" value="1"/>
</dbReference>
<dbReference type="Pfam" id="PF07730">
    <property type="entry name" value="HisKA_3"/>
    <property type="match status" value="1"/>
</dbReference>
<evidence type="ECO:0000256" key="11">
    <source>
        <dbReference type="ARBA" id="ARBA00023004"/>
    </source>
</evidence>
<dbReference type="Gene3D" id="3.30.565.10">
    <property type="entry name" value="Histidine kinase-like ATPase, C-terminal domain"/>
    <property type="match status" value="1"/>
</dbReference>
<evidence type="ECO:0000256" key="13">
    <source>
        <dbReference type="ARBA" id="ARBA00023014"/>
    </source>
</evidence>
<evidence type="ECO:0000256" key="2">
    <source>
        <dbReference type="ARBA" id="ARBA00001966"/>
    </source>
</evidence>
<comment type="cofactor">
    <cofactor evidence="2">
        <name>[4Fe-4S] cluster</name>
        <dbReference type="ChEBI" id="CHEBI:49883"/>
    </cofactor>
</comment>
<gene>
    <name evidence="18" type="ORF">SAMN04488522_105573</name>
</gene>
<dbReference type="PRINTS" id="PR00344">
    <property type="entry name" value="BCTRLSENSOR"/>
</dbReference>
<dbReference type="GO" id="GO:0000155">
    <property type="term" value="F:phosphorelay sensor kinase activity"/>
    <property type="evidence" value="ECO:0007669"/>
    <property type="project" value="InterPro"/>
</dbReference>
<feature type="domain" description="Histidine kinase" evidence="17">
    <location>
        <begin position="69"/>
        <end position="261"/>
    </location>
</feature>
<keyword evidence="19" id="KW-1185">Reference proteome</keyword>
<dbReference type="RefSeq" id="WP_073235508.1">
    <property type="nucleotide sequence ID" value="NZ_FQUQ01000005.1"/>
</dbReference>
<evidence type="ECO:0000256" key="3">
    <source>
        <dbReference type="ARBA" id="ARBA00004496"/>
    </source>
</evidence>
<keyword evidence="16" id="KW-1133">Transmembrane helix</keyword>
<evidence type="ECO:0000313" key="19">
    <source>
        <dbReference type="Proteomes" id="UP000184287"/>
    </source>
</evidence>
<comment type="function">
    <text evidence="14">Member of the two-component regulatory system NreB/NreC involved in the control of dissimilatory nitrate/nitrite reduction in response to oxygen. NreB functions as a direct oxygen sensor histidine kinase which is autophosphorylated, in the absence of oxygen, probably at the conserved histidine residue, and transfers its phosphate group probably to a conserved aspartate residue of NreC. NreB/NreC activates the expression of the nitrate (narGHJI) and nitrite (nir) reductase operons, as well as the putative nitrate transporter gene narT.</text>
</comment>
<feature type="transmembrane region" description="Helical" evidence="16">
    <location>
        <begin position="12"/>
        <end position="32"/>
    </location>
</feature>
<dbReference type="InterPro" id="IPR004358">
    <property type="entry name" value="Sig_transdc_His_kin-like_C"/>
</dbReference>